<dbReference type="AlphaFoldDB" id="A0A552E8E1"/>
<organism evidence="2 3">
    <name type="scientific">Microcystis aeruginosa Ma_QC_B_20070730_S2</name>
    <dbReference type="NCBI Taxonomy" id="2486256"/>
    <lineage>
        <taxon>Bacteria</taxon>
        <taxon>Bacillati</taxon>
        <taxon>Cyanobacteriota</taxon>
        <taxon>Cyanophyceae</taxon>
        <taxon>Oscillatoriophycideae</taxon>
        <taxon>Chroococcales</taxon>
        <taxon>Microcystaceae</taxon>
        <taxon>Microcystis</taxon>
    </lineage>
</organism>
<feature type="transmembrane region" description="Helical" evidence="1">
    <location>
        <begin position="32"/>
        <end position="52"/>
    </location>
</feature>
<feature type="transmembrane region" description="Helical" evidence="1">
    <location>
        <begin position="203"/>
        <end position="223"/>
    </location>
</feature>
<evidence type="ECO:0000313" key="3">
    <source>
        <dbReference type="Proteomes" id="UP000320551"/>
    </source>
</evidence>
<protein>
    <submittedName>
        <fullName evidence="2">Uncharacterized protein</fullName>
    </submittedName>
</protein>
<name>A0A552E8E1_MICAE</name>
<keyword evidence="1" id="KW-0472">Membrane</keyword>
<keyword evidence="1" id="KW-1133">Transmembrane helix</keyword>
<feature type="transmembrane region" description="Helical" evidence="1">
    <location>
        <begin position="64"/>
        <end position="89"/>
    </location>
</feature>
<keyword evidence="1" id="KW-0812">Transmembrane</keyword>
<evidence type="ECO:0000256" key="1">
    <source>
        <dbReference type="SAM" id="Phobius"/>
    </source>
</evidence>
<feature type="transmembrane region" description="Helical" evidence="1">
    <location>
        <begin position="101"/>
        <end position="126"/>
    </location>
</feature>
<proteinExistence type="predicted"/>
<reference evidence="2 3" key="1">
    <citation type="submission" date="2019-01" db="EMBL/GenBank/DDBJ databases">
        <title>Coherence of Microcystis species and biogeography revealed through population genomics.</title>
        <authorList>
            <person name="Perez-Carrascal O.M."/>
            <person name="Terrat Y."/>
            <person name="Giani A."/>
            <person name="Fortin N."/>
            <person name="Tromas N."/>
            <person name="Shapiro B.J."/>
        </authorList>
    </citation>
    <scope>NUCLEOTIDE SEQUENCE [LARGE SCALE GENOMIC DNA]</scope>
    <source>
        <strain evidence="2">Ma_QC_B_20070730_S2</strain>
    </source>
</reference>
<accession>A0A552E8E1</accession>
<feature type="transmembrane region" description="Helical" evidence="1">
    <location>
        <begin position="177"/>
        <end position="197"/>
    </location>
</feature>
<dbReference type="Proteomes" id="UP000320551">
    <property type="component" value="Unassembled WGS sequence"/>
</dbReference>
<gene>
    <name evidence="2" type="ORF">EWV80_01650</name>
</gene>
<dbReference type="EMBL" id="SFBK01000023">
    <property type="protein sequence ID" value="TRU30693.1"/>
    <property type="molecule type" value="Genomic_DNA"/>
</dbReference>
<sequence length="275" mass="30283">MCWSAEVSTVFSILDVAAIGVLCFRDQKRDRYYALAAAPIAGQELCQIFLWLNMGTDSSTCNDINVALSLLVRVLVSFLPLTFTVLAIYGSDAFGDRFKRWTTPIIGIAILFVTARLVLTLVAFFINPRMCTIVGPNHHQIWADYLASYGIPAIDIGNALLYVAIPTLATFLFLRPIWVTIILSAIGPGTLIPLKILLPLEWASVWCWVSSLFLFFALVEPIIGQAGAKHFSGPIALLPFGRTQFAPTLWTKSVTVGAQSLRPPIDWDIIPTQVP</sequence>
<evidence type="ECO:0000313" key="2">
    <source>
        <dbReference type="EMBL" id="TRU30693.1"/>
    </source>
</evidence>
<comment type="caution">
    <text evidence="2">The sequence shown here is derived from an EMBL/GenBank/DDBJ whole genome shotgun (WGS) entry which is preliminary data.</text>
</comment>
<feature type="transmembrane region" description="Helical" evidence="1">
    <location>
        <begin position="146"/>
        <end position="165"/>
    </location>
</feature>